<keyword evidence="3" id="KW-1133">Transmembrane helix</keyword>
<name>A9UYE8_MONBE</name>
<evidence type="ECO:0000256" key="2">
    <source>
        <dbReference type="ARBA" id="ARBA00022692"/>
    </source>
</evidence>
<dbReference type="STRING" id="81824.A9UYE8"/>
<sequence length="263" mass="30289">MMGDSAVASTWEKAPSVMGLGSAQSAPFVVFTKDLSTSVVVSSFSNFMVHTTHAVPDALEFGVLGTVEEIPEGFALETIVKVGSGINQATMAWGDDLLAYYGRDRYQYRSDYTLSMLGYSTDNGAYYYYQTENNKTYEDTLLDVYDYAQQESIPYRYILLDSWWYYKGPHNGVTVWDAMPSIFPHGLEYFFNKTGWYQQLHNRYWSAETPYAKQNGGEYDFLIDESSQYAVPTEQAFWDQLMLDKRRSGMINYEQDWLDDEYD</sequence>
<dbReference type="eggNOG" id="ENOG502QRFD">
    <property type="taxonomic scope" value="Eukaryota"/>
</dbReference>
<evidence type="ECO:0000313" key="5">
    <source>
        <dbReference type="EMBL" id="EDQ89592.1"/>
    </source>
</evidence>
<dbReference type="InterPro" id="IPR026770">
    <property type="entry name" value="RNase_K"/>
</dbReference>
<protein>
    <submittedName>
        <fullName evidence="5">Uncharacterized protein</fullName>
    </submittedName>
</protein>
<dbReference type="AlphaFoldDB" id="A9UYE8"/>
<dbReference type="KEGG" id="mbr:MONBRDRAFT_36925"/>
<dbReference type="PANTHER" id="PTHR31733">
    <property type="entry name" value="RIBONUCLEASE KAPPA"/>
    <property type="match status" value="1"/>
</dbReference>
<accession>A9UYE8</accession>
<evidence type="ECO:0000256" key="4">
    <source>
        <dbReference type="ARBA" id="ARBA00023136"/>
    </source>
</evidence>
<keyword evidence="4" id="KW-0472">Membrane</keyword>
<reference evidence="5 6" key="1">
    <citation type="journal article" date="2008" name="Nature">
        <title>The genome of the choanoflagellate Monosiga brevicollis and the origin of metazoans.</title>
        <authorList>
            <consortium name="JGI Sequencing"/>
            <person name="King N."/>
            <person name="Westbrook M.J."/>
            <person name="Young S.L."/>
            <person name="Kuo A."/>
            <person name="Abedin M."/>
            <person name="Chapman J."/>
            <person name="Fairclough S."/>
            <person name="Hellsten U."/>
            <person name="Isogai Y."/>
            <person name="Letunic I."/>
            <person name="Marr M."/>
            <person name="Pincus D."/>
            <person name="Putnam N."/>
            <person name="Rokas A."/>
            <person name="Wright K.J."/>
            <person name="Zuzow R."/>
            <person name="Dirks W."/>
            <person name="Good M."/>
            <person name="Goodstein D."/>
            <person name="Lemons D."/>
            <person name="Li W."/>
            <person name="Lyons J.B."/>
            <person name="Morris A."/>
            <person name="Nichols S."/>
            <person name="Richter D.J."/>
            <person name="Salamov A."/>
            <person name="Bork P."/>
            <person name="Lim W.A."/>
            <person name="Manning G."/>
            <person name="Miller W.T."/>
            <person name="McGinnis W."/>
            <person name="Shapiro H."/>
            <person name="Tjian R."/>
            <person name="Grigoriev I.V."/>
            <person name="Rokhsar D."/>
        </authorList>
    </citation>
    <scope>NUCLEOTIDE SEQUENCE [LARGE SCALE GENOMIC DNA]</scope>
    <source>
        <strain evidence="6">MX1 / ATCC 50154</strain>
    </source>
</reference>
<keyword evidence="2" id="KW-0812">Transmembrane</keyword>
<dbReference type="InParanoid" id="A9UYE8"/>
<dbReference type="GeneID" id="5890906"/>
<feature type="non-terminal residue" evidence="5">
    <location>
        <position position="263"/>
    </location>
</feature>
<dbReference type="EMBL" id="CH991550">
    <property type="protein sequence ID" value="EDQ89592.1"/>
    <property type="molecule type" value="Genomic_DNA"/>
</dbReference>
<dbReference type="Proteomes" id="UP000001357">
    <property type="component" value="Unassembled WGS sequence"/>
</dbReference>
<evidence type="ECO:0000313" key="6">
    <source>
        <dbReference type="Proteomes" id="UP000001357"/>
    </source>
</evidence>
<comment type="subcellular location">
    <subcellularLocation>
        <location evidence="1">Membrane</location>
        <topology evidence="1">Multi-pass membrane protein</topology>
    </subcellularLocation>
</comment>
<dbReference type="GO" id="GO:0016020">
    <property type="term" value="C:membrane"/>
    <property type="evidence" value="ECO:0007669"/>
    <property type="project" value="UniProtKB-SubCell"/>
</dbReference>
<organism evidence="5 6">
    <name type="scientific">Monosiga brevicollis</name>
    <name type="common">Choanoflagellate</name>
    <dbReference type="NCBI Taxonomy" id="81824"/>
    <lineage>
        <taxon>Eukaryota</taxon>
        <taxon>Choanoflagellata</taxon>
        <taxon>Craspedida</taxon>
        <taxon>Salpingoecidae</taxon>
        <taxon>Monosiga</taxon>
    </lineage>
</organism>
<dbReference type="GO" id="GO:0004521">
    <property type="term" value="F:RNA endonuclease activity"/>
    <property type="evidence" value="ECO:0000318"/>
    <property type="project" value="GO_Central"/>
</dbReference>
<evidence type="ECO:0000256" key="1">
    <source>
        <dbReference type="ARBA" id="ARBA00004141"/>
    </source>
</evidence>
<dbReference type="RefSeq" id="XP_001745621.1">
    <property type="nucleotide sequence ID" value="XM_001745569.1"/>
</dbReference>
<gene>
    <name evidence="5" type="ORF">MONBRDRAFT_36925</name>
</gene>
<keyword evidence="6" id="KW-1185">Reference proteome</keyword>
<proteinExistence type="predicted"/>
<evidence type="ECO:0000256" key="3">
    <source>
        <dbReference type="ARBA" id="ARBA00022989"/>
    </source>
</evidence>